<dbReference type="Gene3D" id="3.40.50.10260">
    <property type="entry name" value="YjeF N-terminal domain"/>
    <property type="match status" value="1"/>
</dbReference>
<comment type="function">
    <text evidence="17">Bifunctional enzyme that catalyzes the epimerization of the S- and R-forms of NAD(P)HX and the dehydration of the S-form of NAD(P)HX at the expense of ADP, which is converted to AMP. This allows the repair of both epimers of NAD(P)HX, a damaged form of NAD(P)H that is a result of enzymatic or heat-dependent hydration.</text>
</comment>
<dbReference type="InterPro" id="IPR000631">
    <property type="entry name" value="CARKD"/>
</dbReference>
<evidence type="ECO:0000256" key="10">
    <source>
        <dbReference type="ARBA" id="ARBA00022840"/>
    </source>
</evidence>
<evidence type="ECO:0000256" key="4">
    <source>
        <dbReference type="ARBA" id="ARBA00006001"/>
    </source>
</evidence>
<proteinExistence type="inferred from homology"/>
<accession>A0A6J7FTR2</accession>
<keyword evidence="8" id="KW-0479">Metal-binding</keyword>
<dbReference type="PROSITE" id="PS01050">
    <property type="entry name" value="YJEF_C_2"/>
    <property type="match status" value="1"/>
</dbReference>
<sequence>MITLHEVAAIRAAESAHEQELNSGLLMQRAAHGVSVAVMNLLTEVLGKVTGTRVVILVGPGNNGGDAMFAGAKLLRRGGRVIAVTAAEEFHTAGAEALKLAGGLILPWGQEALDELRSADLVIDGLLGIGARSELTGCILEIVRATRNLHSMMVCVDVPTGVDADTGIVASEAILADRTVTFGGCKPGLVVTPGKEFAGEVQVVDIGISDSLTIFGGCLDAADVAYWVQEPILSDHKYRRGVLGLIAGSAQYPGAAFLATSSAVAADIGMVEYFDRGDDLAKPVIAAHPPVVATVADPATNERVNAWVAGPGFTGSDEDYGAVAAVLRCSTPVVLDAGALTIVASSPELQRVILDREFPTVLTPHEGEFSRLCDVPLSGGRIAAAKSLAKQLRAVVVLKGAGTIIAGPDGSLYVDLLGTPALATAGSGDVLAGFMGSLLSAAAAQSQGEINQAGATEVVAAAVWLHSQAGRIAAHGGYPVSAAQIAAALPAAVAAVRRPTRMSL</sequence>
<keyword evidence="12" id="KW-0630">Potassium</keyword>
<feature type="domain" description="YjeF C-terminal" evidence="21">
    <location>
        <begin position="220"/>
        <end position="496"/>
    </location>
</feature>
<evidence type="ECO:0000256" key="6">
    <source>
        <dbReference type="ARBA" id="ARBA00012228"/>
    </source>
</evidence>
<keyword evidence="9" id="KW-0547">Nucleotide-binding</keyword>
<comment type="similarity">
    <text evidence="5">In the C-terminal section; belongs to the NnrD/CARKD family.</text>
</comment>
<comment type="catalytic activity">
    <reaction evidence="2">
        <text>(6R)-NADPHX = (6S)-NADPHX</text>
        <dbReference type="Rhea" id="RHEA:32227"/>
        <dbReference type="ChEBI" id="CHEBI:64076"/>
        <dbReference type="ChEBI" id="CHEBI:64077"/>
        <dbReference type="EC" id="5.1.99.6"/>
    </reaction>
</comment>
<comment type="catalytic activity">
    <reaction evidence="1">
        <text>(6R)-NADHX = (6S)-NADHX</text>
        <dbReference type="Rhea" id="RHEA:32215"/>
        <dbReference type="ChEBI" id="CHEBI:64074"/>
        <dbReference type="ChEBI" id="CHEBI:64075"/>
        <dbReference type="EC" id="5.1.99.6"/>
    </reaction>
</comment>
<comment type="catalytic activity">
    <reaction evidence="19">
        <text>(6S)-NADHX + ADP = AMP + phosphate + NADH + H(+)</text>
        <dbReference type="Rhea" id="RHEA:32223"/>
        <dbReference type="ChEBI" id="CHEBI:15378"/>
        <dbReference type="ChEBI" id="CHEBI:43474"/>
        <dbReference type="ChEBI" id="CHEBI:57945"/>
        <dbReference type="ChEBI" id="CHEBI:64074"/>
        <dbReference type="ChEBI" id="CHEBI:456215"/>
        <dbReference type="ChEBI" id="CHEBI:456216"/>
        <dbReference type="EC" id="4.2.1.136"/>
    </reaction>
</comment>
<dbReference type="InterPro" id="IPR029056">
    <property type="entry name" value="Ribokinase-like"/>
</dbReference>
<dbReference type="NCBIfam" id="TIGR00196">
    <property type="entry name" value="yjeF_cterm"/>
    <property type="match status" value="1"/>
</dbReference>
<evidence type="ECO:0000256" key="17">
    <source>
        <dbReference type="ARBA" id="ARBA00025153"/>
    </source>
</evidence>
<dbReference type="InterPro" id="IPR017953">
    <property type="entry name" value="Carbohydrate_kinase_pred_CS"/>
</dbReference>
<evidence type="ECO:0000256" key="20">
    <source>
        <dbReference type="ARBA" id="ARBA00049209"/>
    </source>
</evidence>
<comment type="cofactor">
    <cofactor evidence="3">
        <name>K(+)</name>
        <dbReference type="ChEBI" id="CHEBI:29103"/>
    </cofactor>
</comment>
<dbReference type="Pfam" id="PF03853">
    <property type="entry name" value="YjeF_N"/>
    <property type="match status" value="1"/>
</dbReference>
<dbReference type="GO" id="GO:0052855">
    <property type="term" value="F:ADP-dependent NAD(P)H-hydrate dehydratase activity"/>
    <property type="evidence" value="ECO:0007669"/>
    <property type="project" value="UniProtKB-EC"/>
</dbReference>
<dbReference type="EC" id="4.2.1.136" evidence="7"/>
<keyword evidence="15" id="KW-0456">Lyase</keyword>
<evidence type="ECO:0000256" key="16">
    <source>
        <dbReference type="ARBA" id="ARBA00023268"/>
    </source>
</evidence>
<evidence type="ECO:0000256" key="3">
    <source>
        <dbReference type="ARBA" id="ARBA00001958"/>
    </source>
</evidence>
<organism evidence="23">
    <name type="scientific">freshwater metagenome</name>
    <dbReference type="NCBI Taxonomy" id="449393"/>
    <lineage>
        <taxon>unclassified sequences</taxon>
        <taxon>metagenomes</taxon>
        <taxon>ecological metagenomes</taxon>
    </lineage>
</organism>
<dbReference type="PROSITE" id="PS51385">
    <property type="entry name" value="YJEF_N"/>
    <property type="match status" value="1"/>
</dbReference>
<keyword evidence="13" id="KW-0520">NAD</keyword>
<dbReference type="GO" id="GO:0052856">
    <property type="term" value="F:NAD(P)HX epimerase activity"/>
    <property type="evidence" value="ECO:0007669"/>
    <property type="project" value="UniProtKB-EC"/>
</dbReference>
<gene>
    <name evidence="23" type="ORF">UFOPK3495_00763</name>
</gene>
<evidence type="ECO:0000259" key="21">
    <source>
        <dbReference type="PROSITE" id="PS51383"/>
    </source>
</evidence>
<evidence type="ECO:0000256" key="5">
    <source>
        <dbReference type="ARBA" id="ARBA00009524"/>
    </source>
</evidence>
<dbReference type="PROSITE" id="PS51383">
    <property type="entry name" value="YJEF_C_3"/>
    <property type="match status" value="1"/>
</dbReference>
<evidence type="ECO:0000256" key="11">
    <source>
        <dbReference type="ARBA" id="ARBA00022857"/>
    </source>
</evidence>
<feature type="domain" description="YjeF N-terminal" evidence="22">
    <location>
        <begin position="10"/>
        <end position="214"/>
    </location>
</feature>
<evidence type="ECO:0000256" key="15">
    <source>
        <dbReference type="ARBA" id="ARBA00023239"/>
    </source>
</evidence>
<comment type="similarity">
    <text evidence="4">In the N-terminal section; belongs to the NnrE/AIBP family.</text>
</comment>
<comment type="catalytic activity">
    <reaction evidence="20">
        <text>(6S)-NADPHX + ADP = AMP + phosphate + NADPH + H(+)</text>
        <dbReference type="Rhea" id="RHEA:32235"/>
        <dbReference type="ChEBI" id="CHEBI:15378"/>
        <dbReference type="ChEBI" id="CHEBI:43474"/>
        <dbReference type="ChEBI" id="CHEBI:57783"/>
        <dbReference type="ChEBI" id="CHEBI:64076"/>
        <dbReference type="ChEBI" id="CHEBI:456215"/>
        <dbReference type="ChEBI" id="CHEBI:456216"/>
        <dbReference type="EC" id="4.2.1.136"/>
    </reaction>
</comment>
<keyword evidence="16" id="KW-0511">Multifunctional enzyme</keyword>
<keyword evidence="11" id="KW-0521">NADP</keyword>
<keyword evidence="10" id="KW-0067">ATP-binding</keyword>
<dbReference type="SUPFAM" id="SSF53613">
    <property type="entry name" value="Ribokinase-like"/>
    <property type="match status" value="1"/>
</dbReference>
<evidence type="ECO:0000256" key="9">
    <source>
        <dbReference type="ARBA" id="ARBA00022741"/>
    </source>
</evidence>
<evidence type="ECO:0000256" key="2">
    <source>
        <dbReference type="ARBA" id="ARBA00000909"/>
    </source>
</evidence>
<evidence type="ECO:0000256" key="13">
    <source>
        <dbReference type="ARBA" id="ARBA00023027"/>
    </source>
</evidence>
<evidence type="ECO:0000313" key="23">
    <source>
        <dbReference type="EMBL" id="CAB4897294.1"/>
    </source>
</evidence>
<evidence type="ECO:0000256" key="12">
    <source>
        <dbReference type="ARBA" id="ARBA00022958"/>
    </source>
</evidence>
<dbReference type="CDD" id="cd01171">
    <property type="entry name" value="YXKO-related"/>
    <property type="match status" value="1"/>
</dbReference>
<dbReference type="SUPFAM" id="SSF64153">
    <property type="entry name" value="YjeF N-terminal domain-like"/>
    <property type="match status" value="1"/>
</dbReference>
<dbReference type="GO" id="GO:0005524">
    <property type="term" value="F:ATP binding"/>
    <property type="evidence" value="ECO:0007669"/>
    <property type="project" value="UniProtKB-KW"/>
</dbReference>
<dbReference type="GO" id="GO:0046872">
    <property type="term" value="F:metal ion binding"/>
    <property type="evidence" value="ECO:0007669"/>
    <property type="project" value="UniProtKB-KW"/>
</dbReference>
<dbReference type="PANTHER" id="PTHR12592:SF0">
    <property type="entry name" value="ATP-DEPENDENT (S)-NAD(P)H-HYDRATE DEHYDRATASE"/>
    <property type="match status" value="1"/>
</dbReference>
<reference evidence="23" key="1">
    <citation type="submission" date="2020-05" db="EMBL/GenBank/DDBJ databases">
        <authorList>
            <person name="Chiriac C."/>
            <person name="Salcher M."/>
            <person name="Ghai R."/>
            <person name="Kavagutti S V."/>
        </authorList>
    </citation>
    <scope>NUCLEOTIDE SEQUENCE</scope>
</reference>
<dbReference type="HAMAP" id="MF_01965">
    <property type="entry name" value="NADHX_dehydratase"/>
    <property type="match status" value="1"/>
</dbReference>
<dbReference type="Pfam" id="PF01256">
    <property type="entry name" value="Carb_kinase"/>
    <property type="match status" value="1"/>
</dbReference>
<evidence type="ECO:0000259" key="22">
    <source>
        <dbReference type="PROSITE" id="PS51385"/>
    </source>
</evidence>
<dbReference type="InterPro" id="IPR036652">
    <property type="entry name" value="YjeF_N_dom_sf"/>
</dbReference>
<dbReference type="InterPro" id="IPR030677">
    <property type="entry name" value="Nnr"/>
</dbReference>
<dbReference type="PIRSF" id="PIRSF017184">
    <property type="entry name" value="Nnr"/>
    <property type="match status" value="1"/>
</dbReference>
<protein>
    <recommendedName>
        <fullName evidence="18">Nicotinamide nucleotide repair protein</fullName>
        <ecNumber evidence="7">4.2.1.136</ecNumber>
        <ecNumber evidence="6">5.1.99.6</ecNumber>
    </recommendedName>
</protein>
<dbReference type="EMBL" id="CAFBMC010000032">
    <property type="protein sequence ID" value="CAB4897294.1"/>
    <property type="molecule type" value="Genomic_DNA"/>
</dbReference>
<dbReference type="GO" id="GO:0110051">
    <property type="term" value="P:metabolite repair"/>
    <property type="evidence" value="ECO:0007669"/>
    <property type="project" value="TreeGrafter"/>
</dbReference>
<evidence type="ECO:0000256" key="1">
    <source>
        <dbReference type="ARBA" id="ARBA00000013"/>
    </source>
</evidence>
<evidence type="ECO:0000256" key="8">
    <source>
        <dbReference type="ARBA" id="ARBA00022723"/>
    </source>
</evidence>
<dbReference type="EC" id="5.1.99.6" evidence="6"/>
<evidence type="ECO:0000256" key="19">
    <source>
        <dbReference type="ARBA" id="ARBA00048238"/>
    </source>
</evidence>
<evidence type="ECO:0000256" key="14">
    <source>
        <dbReference type="ARBA" id="ARBA00023235"/>
    </source>
</evidence>
<dbReference type="Gene3D" id="3.40.1190.20">
    <property type="match status" value="1"/>
</dbReference>
<evidence type="ECO:0000256" key="18">
    <source>
        <dbReference type="ARBA" id="ARBA00032624"/>
    </source>
</evidence>
<dbReference type="PANTHER" id="PTHR12592">
    <property type="entry name" value="ATP-DEPENDENT (S)-NAD(P)H-HYDRATE DEHYDRATASE FAMILY MEMBER"/>
    <property type="match status" value="1"/>
</dbReference>
<dbReference type="NCBIfam" id="TIGR00197">
    <property type="entry name" value="yjeF_nterm"/>
    <property type="match status" value="1"/>
</dbReference>
<evidence type="ECO:0000256" key="7">
    <source>
        <dbReference type="ARBA" id="ARBA00013129"/>
    </source>
</evidence>
<name>A0A6J7FTR2_9ZZZZ</name>
<dbReference type="HAMAP" id="MF_01966">
    <property type="entry name" value="NADHX_epimerase"/>
    <property type="match status" value="1"/>
</dbReference>
<dbReference type="InterPro" id="IPR004443">
    <property type="entry name" value="YjeF_N_dom"/>
</dbReference>
<dbReference type="AlphaFoldDB" id="A0A6J7FTR2"/>
<keyword evidence="14" id="KW-0413">Isomerase</keyword>